<protein>
    <submittedName>
        <fullName evidence="1">Uncharacterized protein</fullName>
    </submittedName>
</protein>
<dbReference type="SUPFAM" id="SSF56672">
    <property type="entry name" value="DNA/RNA polymerases"/>
    <property type="match status" value="1"/>
</dbReference>
<evidence type="ECO:0000313" key="1">
    <source>
        <dbReference type="EMBL" id="AXY26717.1"/>
    </source>
</evidence>
<dbReference type="PANTHER" id="PTHR34047">
    <property type="entry name" value="NUCLEAR INTRON MATURASE 1, MITOCHONDRIAL-RELATED"/>
    <property type="match status" value="1"/>
</dbReference>
<organism evidence="1 3">
    <name type="scientific">Suicoccus acidiformans</name>
    <dbReference type="NCBI Taxonomy" id="2036206"/>
    <lineage>
        <taxon>Bacteria</taxon>
        <taxon>Bacillati</taxon>
        <taxon>Bacillota</taxon>
        <taxon>Bacilli</taxon>
        <taxon>Lactobacillales</taxon>
        <taxon>Aerococcaceae</taxon>
        <taxon>Suicoccus</taxon>
    </lineage>
</organism>
<dbReference type="KEGG" id="abae:CL176_06715"/>
<dbReference type="RefSeq" id="WP_118991572.1">
    <property type="nucleotide sequence ID" value="NZ_CP023434.1"/>
</dbReference>
<dbReference type="InterPro" id="IPR043502">
    <property type="entry name" value="DNA/RNA_pol_sf"/>
</dbReference>
<gene>
    <name evidence="1" type="ORF">CL176_05255</name>
    <name evidence="2" type="ORF">CL176_06715</name>
</gene>
<dbReference type="AlphaFoldDB" id="A0A347WNR0"/>
<evidence type="ECO:0000313" key="3">
    <source>
        <dbReference type="Proteomes" id="UP000263232"/>
    </source>
</evidence>
<keyword evidence="3" id="KW-1185">Reference proteome</keyword>
<dbReference type="OrthoDB" id="9793236at2"/>
<dbReference type="KEGG" id="abae:CL176_05255"/>
<dbReference type="InterPro" id="IPR051083">
    <property type="entry name" value="GrpII_Intron_Splice-Mob/Def"/>
</dbReference>
<name>A0A347WNR0_9LACT</name>
<proteinExistence type="predicted"/>
<sequence>MDPHFSDYSYGFRKGRNAHDAIRQVEAYANEGYIYVVNCDLSKYFDTVHYQKL</sequence>
<dbReference type="EMBL" id="CP023434">
    <property type="protein sequence ID" value="AXY26717.1"/>
    <property type="molecule type" value="Genomic_DNA"/>
</dbReference>
<accession>A0A347WNR0</accession>
<dbReference type="PANTHER" id="PTHR34047:SF8">
    <property type="entry name" value="PROTEIN YKFC"/>
    <property type="match status" value="1"/>
</dbReference>
<reference evidence="1 3" key="1">
    <citation type="submission" date="2017-09" db="EMBL/GenBank/DDBJ databases">
        <title>Complete genome sequence of Oxytococcus suis strain ZY16052.</title>
        <authorList>
            <person name="Li F."/>
        </authorList>
    </citation>
    <scope>NUCLEOTIDE SEQUENCE [LARGE SCALE GENOMIC DNA]</scope>
    <source>
        <strain evidence="1 3">ZY16052</strain>
    </source>
</reference>
<dbReference type="EMBL" id="CP023434">
    <property type="protein sequence ID" value="AXY26734.1"/>
    <property type="molecule type" value="Genomic_DNA"/>
</dbReference>
<evidence type="ECO:0000313" key="2">
    <source>
        <dbReference type="EMBL" id="AXY26734.1"/>
    </source>
</evidence>
<dbReference type="Proteomes" id="UP000263232">
    <property type="component" value="Chromosome"/>
</dbReference>